<dbReference type="GO" id="GO:0016301">
    <property type="term" value="F:kinase activity"/>
    <property type="evidence" value="ECO:0007669"/>
    <property type="project" value="UniProtKB-KW"/>
</dbReference>
<dbReference type="RefSeq" id="WP_003692376.1">
    <property type="nucleotide sequence ID" value="NZ_AFYE01000012.1"/>
</dbReference>
<evidence type="ECO:0000256" key="4">
    <source>
        <dbReference type="ARBA" id="ARBA00022597"/>
    </source>
</evidence>
<keyword evidence="5 9" id="KW-0808">Transferase</keyword>
<accession>E7FNA0</accession>
<evidence type="ECO:0000259" key="8">
    <source>
        <dbReference type="PROSITE" id="PS51101"/>
    </source>
</evidence>
<evidence type="ECO:0000256" key="2">
    <source>
        <dbReference type="ARBA" id="ARBA00022448"/>
    </source>
</evidence>
<keyword evidence="6" id="KW-0598">Phosphotransferase system</keyword>
<evidence type="ECO:0000256" key="3">
    <source>
        <dbReference type="ARBA" id="ARBA00022490"/>
    </source>
</evidence>
<dbReference type="InterPro" id="IPR004720">
    <property type="entry name" value="PTS_IIB_sorbose-sp"/>
</dbReference>
<dbReference type="GO" id="GO:0008982">
    <property type="term" value="F:protein-N(PI)-phosphohistidine-sugar phosphotransferase activity"/>
    <property type="evidence" value="ECO:0007669"/>
    <property type="project" value="InterPro"/>
</dbReference>
<evidence type="ECO:0000313" key="9">
    <source>
        <dbReference type="EMBL" id="EFZ35499.1"/>
    </source>
</evidence>
<dbReference type="PATRIC" id="fig|525362.12.peg.2027"/>
<dbReference type="GO" id="GO:0009401">
    <property type="term" value="P:phosphoenolpyruvate-dependent sugar phosphotransferase system"/>
    <property type="evidence" value="ECO:0007669"/>
    <property type="project" value="UniProtKB-KW"/>
</dbReference>
<evidence type="ECO:0000313" key="10">
    <source>
        <dbReference type="Proteomes" id="UP000004099"/>
    </source>
</evidence>
<gene>
    <name evidence="9" type="ORF">HMPREF0542_10377</name>
</gene>
<protein>
    <submittedName>
        <fullName evidence="9">PTS system sorbose subfamily IIB component</fullName>
        <ecNumber evidence="9">2.7.1.69</ecNumber>
    </submittedName>
</protein>
<sequence>MPVVLARVDERLVHGVTVNQWNSELHPKRYMVVDDEISHNDMIKATMRMSKPAGTGMSIIDTETAITNFNNGKYDSHSVFVLVKEPGTLLKMIEGGVKIPAIDLGAMFEEKDRKPFTSRIALDEQEISDLKAIKEKGIEIYAQYTPEDEKVSLDDLLKKGEE</sequence>
<evidence type="ECO:0000256" key="6">
    <source>
        <dbReference type="ARBA" id="ARBA00022683"/>
    </source>
</evidence>
<dbReference type="InterPro" id="IPR036667">
    <property type="entry name" value="PTS_IIB_sorbose-sp_sf"/>
</dbReference>
<evidence type="ECO:0000256" key="1">
    <source>
        <dbReference type="ARBA" id="ARBA00004496"/>
    </source>
</evidence>
<dbReference type="EMBL" id="ACGS02000022">
    <property type="protein sequence ID" value="EFZ35499.1"/>
    <property type="molecule type" value="Genomic_DNA"/>
</dbReference>
<dbReference type="Pfam" id="PF03830">
    <property type="entry name" value="PTSIIB_sorb"/>
    <property type="match status" value="1"/>
</dbReference>
<organism evidence="9 10">
    <name type="scientific">Ligilactobacillus ruminis ATCC 25644</name>
    <dbReference type="NCBI Taxonomy" id="525362"/>
    <lineage>
        <taxon>Bacteria</taxon>
        <taxon>Bacillati</taxon>
        <taxon>Bacillota</taxon>
        <taxon>Bacilli</taxon>
        <taxon>Lactobacillales</taxon>
        <taxon>Lactobacillaceae</taxon>
        <taxon>Ligilactobacillus</taxon>
    </lineage>
</organism>
<reference evidence="9 10" key="1">
    <citation type="submission" date="2011-01" db="EMBL/GenBank/DDBJ databases">
        <authorList>
            <person name="Muzny D."/>
            <person name="Qin X."/>
            <person name="Buhay C."/>
            <person name="Dugan-Rocha S."/>
            <person name="Ding Y."/>
            <person name="Chen G."/>
            <person name="Hawes A."/>
            <person name="Holder M."/>
            <person name="Jhangiani S."/>
            <person name="Johnson A."/>
            <person name="Khan Z."/>
            <person name="Li Z."/>
            <person name="Liu W."/>
            <person name="Liu X."/>
            <person name="Perez L."/>
            <person name="Shen H."/>
            <person name="Wang Q."/>
            <person name="Watt J."/>
            <person name="Xi L."/>
            <person name="Xin Y."/>
            <person name="Zhou J."/>
            <person name="Deng J."/>
            <person name="Jiang H."/>
            <person name="Liu Y."/>
            <person name="Qu J."/>
            <person name="Song X.-Z."/>
            <person name="Zhang L."/>
            <person name="Villasana D."/>
            <person name="Johnson A."/>
            <person name="Liu J."/>
            <person name="Liyanage D."/>
            <person name="Lorensuhewa L."/>
            <person name="Robinson T."/>
            <person name="Song A."/>
            <person name="Song B.-B."/>
            <person name="Dinh H."/>
            <person name="Thornton R."/>
            <person name="Coyle M."/>
            <person name="Francisco L."/>
            <person name="Jackson L."/>
            <person name="Javaid M."/>
            <person name="Korchina V."/>
            <person name="Kovar C."/>
            <person name="Mata R."/>
            <person name="Mathew T."/>
            <person name="Ngo R."/>
            <person name="Nguyen L."/>
            <person name="Nguyen N."/>
            <person name="Okwuonu G."/>
            <person name="Ongeri F."/>
            <person name="Pham C."/>
            <person name="Simmons D."/>
            <person name="Wilczek-Boney K."/>
            <person name="Hale W."/>
            <person name="Jakkamsetti A."/>
            <person name="Pham P."/>
            <person name="Ruth R."/>
            <person name="San Lucas F."/>
            <person name="Warren J."/>
            <person name="Zhang J."/>
            <person name="Zhao Z."/>
            <person name="Zhou C."/>
            <person name="Zhu D."/>
            <person name="Lee S."/>
            <person name="Bess C."/>
            <person name="Blankenburg K."/>
            <person name="Forbes L."/>
            <person name="Fu Q."/>
            <person name="Gubbala S."/>
            <person name="Hirani K."/>
            <person name="Jayaseelan J.C."/>
            <person name="Lara F."/>
            <person name="Munidasa M."/>
            <person name="Palculict T."/>
            <person name="Patil S."/>
            <person name="Pu L.-L."/>
            <person name="Saada N."/>
            <person name="Tang L."/>
            <person name="Weissenberger G."/>
            <person name="Zhu Y."/>
            <person name="Hemphill L."/>
            <person name="Shang Y."/>
            <person name="Youmans B."/>
            <person name="Ayvaz T."/>
            <person name="Ross M."/>
            <person name="Santibanez J."/>
            <person name="Aqrawi P."/>
            <person name="Gross S."/>
            <person name="Joshi V."/>
            <person name="Fowler G."/>
            <person name="Nazareth L."/>
            <person name="Reid J."/>
            <person name="Worley K."/>
            <person name="Petrosino J."/>
            <person name="Highlander S."/>
            <person name="Gibbs R."/>
        </authorList>
    </citation>
    <scope>NUCLEOTIDE SEQUENCE [LARGE SCALE GENOMIC DNA]</scope>
    <source>
        <strain evidence="9 10">ATCC 25644</strain>
    </source>
</reference>
<comment type="caution">
    <text evidence="9">The sequence shown here is derived from an EMBL/GenBank/DDBJ whole genome shotgun (WGS) entry which is preliminary data.</text>
</comment>
<dbReference type="EC" id="2.7.1.69" evidence="9"/>
<evidence type="ECO:0000256" key="7">
    <source>
        <dbReference type="ARBA" id="ARBA00022777"/>
    </source>
</evidence>
<keyword evidence="2" id="KW-0813">Transport</keyword>
<feature type="domain" description="PTS EIIB type-4" evidence="8">
    <location>
        <begin position="1"/>
        <end position="162"/>
    </location>
</feature>
<name>E7FNA0_9LACO</name>
<keyword evidence="4" id="KW-0762">Sugar transport</keyword>
<keyword evidence="7" id="KW-0418">Kinase</keyword>
<keyword evidence="3" id="KW-0963">Cytoplasm</keyword>
<proteinExistence type="predicted"/>
<dbReference type="SUPFAM" id="SSF52728">
    <property type="entry name" value="PTS IIb component"/>
    <property type="match status" value="1"/>
</dbReference>
<evidence type="ECO:0000256" key="5">
    <source>
        <dbReference type="ARBA" id="ARBA00022679"/>
    </source>
</evidence>
<dbReference type="Gene3D" id="3.40.35.10">
    <property type="entry name" value="Phosphotransferase system, sorbose subfamily IIB component"/>
    <property type="match status" value="1"/>
</dbReference>
<dbReference type="HOGENOM" id="CLU_116175_3_0_9"/>
<dbReference type="AlphaFoldDB" id="E7FNA0"/>
<dbReference type="Proteomes" id="UP000004099">
    <property type="component" value="Unassembled WGS sequence"/>
</dbReference>
<dbReference type="PROSITE" id="PS51101">
    <property type="entry name" value="PTS_EIIB_TYPE_4"/>
    <property type="match status" value="1"/>
</dbReference>
<comment type="subcellular location">
    <subcellularLocation>
        <location evidence="1">Cytoplasm</location>
    </subcellularLocation>
</comment>
<dbReference type="GO" id="GO:0005737">
    <property type="term" value="C:cytoplasm"/>
    <property type="evidence" value="ECO:0007669"/>
    <property type="project" value="UniProtKB-SubCell"/>
</dbReference>